<sequence length="154" mass="16446">MILAIDPGAKGALAFFDPIKGTLDIVDCPTVEVKRGAKIKAEISPQMLAAIIRARTPDTAILEKVGAMPGQGVSSMFQFGRGVGMYEGVLAALQIPVTYVTPQAWQKAVGAREGKDAGRLRAAELFPAYAQMFARKKDDGRSDAALMAYWGAMK</sequence>
<dbReference type="GO" id="GO:0003676">
    <property type="term" value="F:nucleic acid binding"/>
    <property type="evidence" value="ECO:0007669"/>
    <property type="project" value="InterPro"/>
</dbReference>
<name>A0A6J7W9Y1_9CAUD</name>
<dbReference type="PANTHER" id="PTHR36015:SF6">
    <property type="entry name" value="HOLLIDAY JUNCTION RESOLVASE MOC1, CHLOROPLASTIC-RELATED"/>
    <property type="match status" value="1"/>
</dbReference>
<dbReference type="SUPFAM" id="SSF53098">
    <property type="entry name" value="Ribonuclease H-like"/>
    <property type="match status" value="1"/>
</dbReference>
<dbReference type="EMBL" id="LR798203">
    <property type="protein sequence ID" value="CAB5171042.1"/>
    <property type="molecule type" value="Genomic_DNA"/>
</dbReference>
<dbReference type="InterPro" id="IPR012337">
    <property type="entry name" value="RNaseH-like_sf"/>
</dbReference>
<protein>
    <submittedName>
        <fullName evidence="1">Uncharacterized protein</fullName>
    </submittedName>
</protein>
<accession>A0A6J7W9Y1</accession>
<dbReference type="GO" id="GO:0008821">
    <property type="term" value="F:crossover junction DNA endonuclease activity"/>
    <property type="evidence" value="ECO:0007669"/>
    <property type="project" value="InterPro"/>
</dbReference>
<gene>
    <name evidence="1" type="ORF">UFOVP155_62</name>
</gene>
<dbReference type="InterPro" id="IPR036397">
    <property type="entry name" value="RNaseH_sf"/>
</dbReference>
<organism evidence="1">
    <name type="scientific">uncultured Caudovirales phage</name>
    <dbReference type="NCBI Taxonomy" id="2100421"/>
    <lineage>
        <taxon>Viruses</taxon>
        <taxon>Duplodnaviria</taxon>
        <taxon>Heunggongvirae</taxon>
        <taxon>Uroviricota</taxon>
        <taxon>Caudoviricetes</taxon>
        <taxon>Peduoviridae</taxon>
        <taxon>Maltschvirus</taxon>
        <taxon>Maltschvirus maltsch</taxon>
    </lineage>
</organism>
<proteinExistence type="predicted"/>
<reference evidence="1" key="1">
    <citation type="submission" date="2020-05" db="EMBL/GenBank/DDBJ databases">
        <authorList>
            <person name="Chiriac C."/>
            <person name="Salcher M."/>
            <person name="Ghai R."/>
            <person name="Kavagutti S V."/>
        </authorList>
    </citation>
    <scope>NUCLEOTIDE SEQUENCE</scope>
</reference>
<dbReference type="CDD" id="cd22992">
    <property type="entry name" value="MOC1"/>
    <property type="match status" value="1"/>
</dbReference>
<dbReference type="PANTHER" id="PTHR36015">
    <property type="entry name" value="HOLLIDAY JUNCTION RESOLVASE MOC1, CHLOROPLASTIC-RELATED"/>
    <property type="match status" value="1"/>
</dbReference>
<evidence type="ECO:0000313" key="1">
    <source>
        <dbReference type="EMBL" id="CAB5171042.1"/>
    </source>
</evidence>
<dbReference type="InterPro" id="IPR045290">
    <property type="entry name" value="MOC1-like"/>
</dbReference>
<dbReference type="Gene3D" id="3.30.420.10">
    <property type="entry name" value="Ribonuclease H-like superfamily/Ribonuclease H"/>
    <property type="match status" value="1"/>
</dbReference>